<keyword evidence="2 8" id="KW-0813">Transport</keyword>
<dbReference type="EMBL" id="FN595787">
    <property type="protein sequence ID" value="CCB52935.1"/>
    <property type="molecule type" value="Genomic_DNA"/>
</dbReference>
<comment type="similarity">
    <text evidence="1 8">Belongs to the mitochondrial carrier (TC 2.A.29) family.</text>
</comment>
<comment type="subcellular location">
    <subcellularLocation>
        <location evidence="8">Membrane</location>
        <topology evidence="8">Multi-pass membrane protein</topology>
    </subcellularLocation>
</comment>
<keyword evidence="4" id="KW-0677">Repeat</keyword>
<dbReference type="Proteomes" id="UP000009183">
    <property type="component" value="Chromosome 16, unordered"/>
</dbReference>
<evidence type="ECO:0000256" key="3">
    <source>
        <dbReference type="ARBA" id="ARBA00022692"/>
    </source>
</evidence>
<dbReference type="GO" id="GO:1990544">
    <property type="term" value="P:mitochondrial ATP transmembrane transport"/>
    <property type="evidence" value="ECO:0007669"/>
    <property type="project" value="InterPro"/>
</dbReference>
<evidence type="ECO:0000256" key="8">
    <source>
        <dbReference type="RuleBase" id="RU368008"/>
    </source>
</evidence>
<dbReference type="Gene3D" id="1.50.40.10">
    <property type="entry name" value="Mitochondrial carrier domain"/>
    <property type="match status" value="1"/>
</dbReference>
<dbReference type="eggNOG" id="KOG0749">
    <property type="taxonomic scope" value="Eukaryota"/>
</dbReference>
<dbReference type="AlphaFoldDB" id="F6HJP2"/>
<keyword evidence="6" id="KW-0472">Membrane</keyword>
<accession>F6HJP2</accession>
<comment type="function">
    <text evidence="8">Catalyzes the exchange of ADP and ATP across the membrane.</text>
</comment>
<evidence type="ECO:0000313" key="10">
    <source>
        <dbReference type="Proteomes" id="UP000009183"/>
    </source>
</evidence>
<dbReference type="GO" id="GO:0005743">
    <property type="term" value="C:mitochondrial inner membrane"/>
    <property type="evidence" value="ECO:0007669"/>
    <property type="project" value="InterPro"/>
</dbReference>
<dbReference type="PRINTS" id="PR00926">
    <property type="entry name" value="MITOCARRIER"/>
</dbReference>
<organism evidence="9 10">
    <name type="scientific">Vitis vinifera</name>
    <name type="common">Grape</name>
    <dbReference type="NCBI Taxonomy" id="29760"/>
    <lineage>
        <taxon>Eukaryota</taxon>
        <taxon>Viridiplantae</taxon>
        <taxon>Streptophyta</taxon>
        <taxon>Embryophyta</taxon>
        <taxon>Tracheophyta</taxon>
        <taxon>Spermatophyta</taxon>
        <taxon>Magnoliopsida</taxon>
        <taxon>eudicotyledons</taxon>
        <taxon>Gunneridae</taxon>
        <taxon>Pentapetalae</taxon>
        <taxon>rosids</taxon>
        <taxon>Vitales</taxon>
        <taxon>Vitaceae</taxon>
        <taxon>Viteae</taxon>
        <taxon>Vitis</taxon>
    </lineage>
</organism>
<evidence type="ECO:0000256" key="7">
    <source>
        <dbReference type="ARBA" id="ARBA00024143"/>
    </source>
</evidence>
<evidence type="ECO:0000256" key="1">
    <source>
        <dbReference type="ARBA" id="ARBA00006375"/>
    </source>
</evidence>
<evidence type="ECO:0000256" key="2">
    <source>
        <dbReference type="ARBA" id="ARBA00022448"/>
    </source>
</evidence>
<sequence length="249" mass="27856">MFDLISPTRSASSLIIYAKEEERAVVSHGDLHELRSSFLVSNMVDGSQHSLIFQKINGQSYLFSILSPNLQSRNTSVHSLSSAYVNGGLQTSLLPTSNGNGLAWPLYHPCLPSLLKLLWRKVQKVFMIDFLMGGVSIAVSKSAAASIERVKLLIQNRDEIIKATMLSELYKGITDCFARTNKNEDTSAEATTLKTIGKKKESDKSSILLDVKAWDDETNMKRDHPLTRVLKIGLSLKRSLRYTQNKIRR</sequence>
<proteinExistence type="inferred from homology"/>
<dbReference type="PANTHER" id="PTHR45635">
    <property type="entry name" value="ADP,ATP CARRIER PROTEIN 1-RELATED-RELATED"/>
    <property type="match status" value="1"/>
</dbReference>
<keyword evidence="5" id="KW-1133">Transmembrane helix</keyword>
<reference evidence="10" key="1">
    <citation type="journal article" date="2007" name="Nature">
        <title>The grapevine genome sequence suggests ancestral hexaploidization in major angiosperm phyla.</title>
        <authorList>
            <consortium name="The French-Italian Public Consortium for Grapevine Genome Characterization."/>
            <person name="Jaillon O."/>
            <person name="Aury J.-M."/>
            <person name="Noel B."/>
            <person name="Policriti A."/>
            <person name="Clepet C."/>
            <person name="Casagrande A."/>
            <person name="Choisne N."/>
            <person name="Aubourg S."/>
            <person name="Vitulo N."/>
            <person name="Jubin C."/>
            <person name="Vezzi A."/>
            <person name="Legeai F."/>
            <person name="Hugueney P."/>
            <person name="Dasilva C."/>
            <person name="Horner D."/>
            <person name="Mica E."/>
            <person name="Jublot D."/>
            <person name="Poulain J."/>
            <person name="Bruyere C."/>
            <person name="Billault A."/>
            <person name="Segurens B."/>
            <person name="Gouyvenoux M."/>
            <person name="Ugarte E."/>
            <person name="Cattonaro F."/>
            <person name="Anthouard V."/>
            <person name="Vico V."/>
            <person name="Del Fabbro C."/>
            <person name="Alaux M."/>
            <person name="Di Gaspero G."/>
            <person name="Dumas V."/>
            <person name="Felice N."/>
            <person name="Paillard S."/>
            <person name="Juman I."/>
            <person name="Moroldo M."/>
            <person name="Scalabrin S."/>
            <person name="Canaguier A."/>
            <person name="Le Clainche I."/>
            <person name="Malacrida G."/>
            <person name="Durand E."/>
            <person name="Pesole G."/>
            <person name="Laucou V."/>
            <person name="Chatelet P."/>
            <person name="Merdinoglu D."/>
            <person name="Delledonne M."/>
            <person name="Pezzotti M."/>
            <person name="Lecharny A."/>
            <person name="Scarpelli C."/>
            <person name="Artiguenave F."/>
            <person name="Pe M.E."/>
            <person name="Valle G."/>
            <person name="Morgante M."/>
            <person name="Caboche M."/>
            <person name="Adam-Blondon A.-F."/>
            <person name="Weissenbach J."/>
            <person name="Quetier F."/>
            <person name="Wincker P."/>
        </authorList>
    </citation>
    <scope>NUCLEOTIDE SEQUENCE [LARGE SCALE GENOMIC DNA]</scope>
    <source>
        <strain evidence="10">cv. Pinot noir / PN40024</strain>
    </source>
</reference>
<comment type="subunit">
    <text evidence="8">Monomer.</text>
</comment>
<dbReference type="InterPro" id="IPR002113">
    <property type="entry name" value="ADT_euk_type"/>
</dbReference>
<keyword evidence="10" id="KW-1185">Reference proteome</keyword>
<dbReference type="PANTHER" id="PTHR45635:SF41">
    <property type="entry name" value="ADP,ATP CARRIER PROTEIN 1, MITOCHONDRIAL"/>
    <property type="match status" value="1"/>
</dbReference>
<gene>
    <name evidence="9" type="ordered locus">VIT_16s0039g00600</name>
</gene>
<dbReference type="HOGENOM" id="CLU_1117367_0_0_1"/>
<dbReference type="PRINTS" id="PR00927">
    <property type="entry name" value="ADPTRNSLCASE"/>
</dbReference>
<name>F6HJP2_VITVI</name>
<dbReference type="OrthoDB" id="784307at2759"/>
<dbReference type="GO" id="GO:0140021">
    <property type="term" value="P:mitochondrial ADP transmembrane transport"/>
    <property type="evidence" value="ECO:0007669"/>
    <property type="project" value="InterPro"/>
</dbReference>
<dbReference type="STRING" id="29760.F6HJP2"/>
<dbReference type="GO" id="GO:0005471">
    <property type="term" value="F:ATP:ADP antiporter activity"/>
    <property type="evidence" value="ECO:0000318"/>
    <property type="project" value="GO_Central"/>
</dbReference>
<evidence type="ECO:0000256" key="6">
    <source>
        <dbReference type="ARBA" id="ARBA00023136"/>
    </source>
</evidence>
<dbReference type="InParanoid" id="F6HJP2"/>
<evidence type="ECO:0000313" key="9">
    <source>
        <dbReference type="EMBL" id="CCB52935.1"/>
    </source>
</evidence>
<protein>
    <recommendedName>
        <fullName evidence="8">ADP/ATP translocase</fullName>
    </recommendedName>
    <alternativeName>
        <fullName evidence="8">ADP,ATP carrier protein</fullName>
    </alternativeName>
</protein>
<dbReference type="InterPro" id="IPR002067">
    <property type="entry name" value="MCP"/>
</dbReference>
<comment type="catalytic activity">
    <reaction evidence="7">
        <text>ADP(in) + ATP(out) = ADP(out) + ATP(in)</text>
        <dbReference type="Rhea" id="RHEA:34999"/>
        <dbReference type="ChEBI" id="CHEBI:30616"/>
        <dbReference type="ChEBI" id="CHEBI:456216"/>
    </reaction>
    <physiologicalReaction direction="left-to-right" evidence="7">
        <dbReference type="Rhea" id="RHEA:35000"/>
    </physiologicalReaction>
</comment>
<dbReference type="InterPro" id="IPR023395">
    <property type="entry name" value="MCP_dom_sf"/>
</dbReference>
<dbReference type="PaxDb" id="29760-VIT_16s0039g00600.t01"/>
<evidence type="ECO:0000256" key="5">
    <source>
        <dbReference type="ARBA" id="ARBA00022989"/>
    </source>
</evidence>
<evidence type="ECO:0000256" key="4">
    <source>
        <dbReference type="ARBA" id="ARBA00022737"/>
    </source>
</evidence>
<keyword evidence="3" id="KW-0812">Transmembrane</keyword>
<dbReference type="SUPFAM" id="SSF103506">
    <property type="entry name" value="Mitochondrial carrier"/>
    <property type="match status" value="1"/>
</dbReference>